<dbReference type="InterPro" id="IPR003593">
    <property type="entry name" value="AAA+_ATPase"/>
</dbReference>
<dbReference type="Gene3D" id="3.40.50.300">
    <property type="entry name" value="P-loop containing nucleotide triphosphate hydrolases"/>
    <property type="match status" value="2"/>
</dbReference>
<dbReference type="PANTHER" id="PTHR43790">
    <property type="entry name" value="CARBOHYDRATE TRANSPORT ATP-BINDING PROTEIN MG119-RELATED"/>
    <property type="match status" value="1"/>
</dbReference>
<feature type="domain" description="ABC transporter" evidence="11">
    <location>
        <begin position="252"/>
        <end position="496"/>
    </location>
</feature>
<comment type="subcellular location">
    <subcellularLocation>
        <location evidence="2">Cell inner membrane</location>
    </subcellularLocation>
    <subcellularLocation>
        <location evidence="1">Cell membrane</location>
        <topology evidence="1">Peripheral membrane protein</topology>
    </subcellularLocation>
</comment>
<dbReference type="InterPro" id="IPR027417">
    <property type="entry name" value="P-loop_NTPase"/>
</dbReference>
<dbReference type="PROSITE" id="PS00211">
    <property type="entry name" value="ABC_TRANSPORTER_1"/>
    <property type="match status" value="1"/>
</dbReference>
<evidence type="ECO:0000256" key="6">
    <source>
        <dbReference type="ARBA" id="ARBA00022737"/>
    </source>
</evidence>
<dbReference type="OrthoDB" id="9771863at2"/>
<dbReference type="GO" id="GO:0005524">
    <property type="term" value="F:ATP binding"/>
    <property type="evidence" value="ECO:0007669"/>
    <property type="project" value="UniProtKB-KW"/>
</dbReference>
<keyword evidence="13" id="KW-1185">Reference proteome</keyword>
<dbReference type="GO" id="GO:0016887">
    <property type="term" value="F:ATP hydrolysis activity"/>
    <property type="evidence" value="ECO:0007669"/>
    <property type="project" value="InterPro"/>
</dbReference>
<dbReference type="InterPro" id="IPR050107">
    <property type="entry name" value="ABC_carbohydrate_import_ATPase"/>
</dbReference>
<keyword evidence="6" id="KW-0677">Repeat</keyword>
<keyword evidence="5" id="KW-0762">Sugar transport</keyword>
<evidence type="ECO:0000256" key="9">
    <source>
        <dbReference type="ARBA" id="ARBA00022967"/>
    </source>
</evidence>
<dbReference type="InterPro" id="IPR003439">
    <property type="entry name" value="ABC_transporter-like_ATP-bd"/>
</dbReference>
<evidence type="ECO:0000256" key="3">
    <source>
        <dbReference type="ARBA" id="ARBA00022448"/>
    </source>
</evidence>
<dbReference type="CDD" id="cd03215">
    <property type="entry name" value="ABC_Carb_Monos_II"/>
    <property type="match status" value="1"/>
</dbReference>
<dbReference type="FunFam" id="3.40.50.300:FF:000126">
    <property type="entry name" value="Galactose/methyl galactoside import ATP-binding protein MglA"/>
    <property type="match status" value="1"/>
</dbReference>
<keyword evidence="7" id="KW-0547">Nucleotide-binding</keyword>
<keyword evidence="3" id="KW-0813">Transport</keyword>
<evidence type="ECO:0000256" key="7">
    <source>
        <dbReference type="ARBA" id="ARBA00022741"/>
    </source>
</evidence>
<evidence type="ECO:0000256" key="2">
    <source>
        <dbReference type="ARBA" id="ARBA00004533"/>
    </source>
</evidence>
<organism evidence="12 13">
    <name type="scientific">Serpentinicella alkaliphila</name>
    <dbReference type="NCBI Taxonomy" id="1734049"/>
    <lineage>
        <taxon>Bacteria</taxon>
        <taxon>Bacillati</taxon>
        <taxon>Bacillota</taxon>
        <taxon>Clostridia</taxon>
        <taxon>Peptostreptococcales</taxon>
        <taxon>Natronincolaceae</taxon>
        <taxon>Serpentinicella</taxon>
    </lineage>
</organism>
<evidence type="ECO:0000313" key="13">
    <source>
        <dbReference type="Proteomes" id="UP000295504"/>
    </source>
</evidence>
<evidence type="ECO:0000259" key="11">
    <source>
        <dbReference type="PROSITE" id="PS50893"/>
    </source>
</evidence>
<dbReference type="GO" id="GO:0005886">
    <property type="term" value="C:plasma membrane"/>
    <property type="evidence" value="ECO:0007669"/>
    <property type="project" value="UniProtKB-SubCell"/>
</dbReference>
<dbReference type="CDD" id="cd03216">
    <property type="entry name" value="ABC_Carb_Monos_I"/>
    <property type="match status" value="1"/>
</dbReference>
<gene>
    <name evidence="12" type="ORF">EDD79_105410</name>
</gene>
<keyword evidence="10" id="KW-0472">Membrane</keyword>
<evidence type="ECO:0000256" key="1">
    <source>
        <dbReference type="ARBA" id="ARBA00004202"/>
    </source>
</evidence>
<accession>A0A4R2TMD7</accession>
<dbReference type="Pfam" id="PF00005">
    <property type="entry name" value="ABC_tran"/>
    <property type="match status" value="2"/>
</dbReference>
<evidence type="ECO:0000256" key="4">
    <source>
        <dbReference type="ARBA" id="ARBA00022475"/>
    </source>
</evidence>
<sequence>MSEQIVKMRGISKDFSGVKALKEVDFNIYQGKIMALLGENGAGKSTLMKILTGVYEKTSGEVYFNGEKVHIKNTKEAQRMGITIIHQELNLLPNLSIGENIFLGREPVNSLGLIEWNRLFGDAKTIMDRLGIVEKPETLVGELSIGKQQMVEIAKALSLNAQVIVMDEPTGALTDKETESLFKVIKELRAEGRSIVYISHRLKEIFEICDDVTIMRDGQFIAEYPVKEMNEDMMIELMVGRKLNEQYPYITSEVGDIQLQVKNLNNPYIHNISFNLRGGEIVGLAGLMGSGRTELARTIYGVLDIESGEVEVQGKKVQIKNPGQAIKHGVAYVSEDRKKNGVVLGLNIKENISLSILQKLSGIFGSILRNKEEEVAIKSIEAMSIKASGINQLVKNLSGGNQQKVSLSKSLMTSPKVLILDEPTRGVDVGAKREIYDIINKFKQSGIGILMISSEIPEILGMSDRVLVMHEGRITGCLEREKANQESIMRLAVGNTEVIL</sequence>
<dbReference type="InterPro" id="IPR017871">
    <property type="entry name" value="ABC_transporter-like_CS"/>
</dbReference>
<evidence type="ECO:0000313" key="12">
    <source>
        <dbReference type="EMBL" id="TCP96062.1"/>
    </source>
</evidence>
<evidence type="ECO:0000256" key="10">
    <source>
        <dbReference type="ARBA" id="ARBA00023136"/>
    </source>
</evidence>
<dbReference type="FunFam" id="3.40.50.300:FF:000127">
    <property type="entry name" value="Ribose import ATP-binding protein RbsA"/>
    <property type="match status" value="1"/>
</dbReference>
<keyword evidence="8 12" id="KW-0067">ATP-binding</keyword>
<dbReference type="PROSITE" id="PS50893">
    <property type="entry name" value="ABC_TRANSPORTER_2"/>
    <property type="match status" value="2"/>
</dbReference>
<proteinExistence type="predicted"/>
<evidence type="ECO:0000256" key="5">
    <source>
        <dbReference type="ARBA" id="ARBA00022597"/>
    </source>
</evidence>
<feature type="domain" description="ABC transporter" evidence="11">
    <location>
        <begin position="6"/>
        <end position="242"/>
    </location>
</feature>
<protein>
    <submittedName>
        <fullName evidence="12">Ribose ABC transporter ATP-binding protein</fullName>
    </submittedName>
</protein>
<reference evidence="12 13" key="1">
    <citation type="submission" date="2019-03" db="EMBL/GenBank/DDBJ databases">
        <title>Genomic Encyclopedia of Type Strains, Phase IV (KMG-IV): sequencing the most valuable type-strain genomes for metagenomic binning, comparative biology and taxonomic classification.</title>
        <authorList>
            <person name="Goeker M."/>
        </authorList>
    </citation>
    <scope>NUCLEOTIDE SEQUENCE [LARGE SCALE GENOMIC DNA]</scope>
    <source>
        <strain evidence="12 13">DSM 100013</strain>
    </source>
</reference>
<keyword evidence="4" id="KW-1003">Cell membrane</keyword>
<dbReference type="PANTHER" id="PTHR43790:SF3">
    <property type="entry name" value="D-ALLOSE IMPORT ATP-BINDING PROTEIN ALSA-RELATED"/>
    <property type="match status" value="1"/>
</dbReference>
<evidence type="ECO:0000256" key="8">
    <source>
        <dbReference type="ARBA" id="ARBA00022840"/>
    </source>
</evidence>
<dbReference type="SUPFAM" id="SSF52540">
    <property type="entry name" value="P-loop containing nucleoside triphosphate hydrolases"/>
    <property type="match status" value="2"/>
</dbReference>
<dbReference type="RefSeq" id="WP_132849619.1">
    <property type="nucleotide sequence ID" value="NZ_CP058648.1"/>
</dbReference>
<dbReference type="GO" id="GO:0015749">
    <property type="term" value="P:monosaccharide transmembrane transport"/>
    <property type="evidence" value="ECO:0007669"/>
    <property type="project" value="UniProtKB-ARBA"/>
</dbReference>
<dbReference type="SMART" id="SM00382">
    <property type="entry name" value="AAA"/>
    <property type="match status" value="2"/>
</dbReference>
<dbReference type="EMBL" id="SLYC01000054">
    <property type="protein sequence ID" value="TCP96062.1"/>
    <property type="molecule type" value="Genomic_DNA"/>
</dbReference>
<keyword evidence="9" id="KW-1278">Translocase</keyword>
<dbReference type="Proteomes" id="UP000295504">
    <property type="component" value="Unassembled WGS sequence"/>
</dbReference>
<dbReference type="AlphaFoldDB" id="A0A4R2TMD7"/>
<name>A0A4R2TMD7_9FIRM</name>
<comment type="caution">
    <text evidence="12">The sequence shown here is derived from an EMBL/GenBank/DDBJ whole genome shotgun (WGS) entry which is preliminary data.</text>
</comment>